<feature type="transmembrane region" description="Helical" evidence="7">
    <location>
        <begin position="372"/>
        <end position="392"/>
    </location>
</feature>
<keyword evidence="5 7" id="KW-0472">Membrane</keyword>
<dbReference type="OrthoDB" id="9812886at2"/>
<proteinExistence type="predicted"/>
<comment type="caution">
    <text evidence="9">The sequence shown here is derived from an EMBL/GenBank/DDBJ whole genome shotgun (WGS) entry which is preliminary data.</text>
</comment>
<evidence type="ECO:0000256" key="6">
    <source>
        <dbReference type="SAM" id="MobiDB-lite"/>
    </source>
</evidence>
<dbReference type="GO" id="GO:0005886">
    <property type="term" value="C:plasma membrane"/>
    <property type="evidence" value="ECO:0007669"/>
    <property type="project" value="UniProtKB-SubCell"/>
</dbReference>
<dbReference type="PANTHER" id="PTHR30572">
    <property type="entry name" value="MEMBRANE COMPONENT OF TRANSPORTER-RELATED"/>
    <property type="match status" value="1"/>
</dbReference>
<dbReference type="InterPro" id="IPR050250">
    <property type="entry name" value="Macrolide_Exporter_MacB"/>
</dbReference>
<keyword evidence="10" id="KW-1185">Reference proteome</keyword>
<comment type="subcellular location">
    <subcellularLocation>
        <location evidence="1">Cell membrane</location>
        <topology evidence="1">Multi-pass membrane protein</topology>
    </subcellularLocation>
</comment>
<accession>A0A2A5S2I4</accession>
<feature type="domain" description="ABC3 transporter permease C-terminal" evidence="8">
    <location>
        <begin position="373"/>
        <end position="522"/>
    </location>
</feature>
<dbReference type="GO" id="GO:0022857">
    <property type="term" value="F:transmembrane transporter activity"/>
    <property type="evidence" value="ECO:0007669"/>
    <property type="project" value="TreeGrafter"/>
</dbReference>
<feature type="transmembrane region" description="Helical" evidence="7">
    <location>
        <begin position="413"/>
        <end position="434"/>
    </location>
</feature>
<evidence type="ECO:0000256" key="1">
    <source>
        <dbReference type="ARBA" id="ARBA00004651"/>
    </source>
</evidence>
<gene>
    <name evidence="9" type="ORF">RU87_GL000908</name>
</gene>
<dbReference type="InterPro" id="IPR003838">
    <property type="entry name" value="ABC3_permease_C"/>
</dbReference>
<name>A0A2A5S2I4_9LACT</name>
<dbReference type="RefSeq" id="WP_068160346.1">
    <property type="nucleotide sequence ID" value="NZ_JXJX01000003.1"/>
</dbReference>
<protein>
    <recommendedName>
        <fullName evidence="8">ABC3 transporter permease C-terminal domain-containing protein</fullName>
    </recommendedName>
</protein>
<evidence type="ECO:0000256" key="2">
    <source>
        <dbReference type="ARBA" id="ARBA00022475"/>
    </source>
</evidence>
<keyword evidence="2" id="KW-1003">Cell membrane</keyword>
<evidence type="ECO:0000259" key="8">
    <source>
        <dbReference type="Pfam" id="PF02687"/>
    </source>
</evidence>
<dbReference type="PANTHER" id="PTHR30572:SF9">
    <property type="entry name" value="ABC TRANSPORTER PERMEASE PROTEIN"/>
    <property type="match status" value="1"/>
</dbReference>
<keyword evidence="3 7" id="KW-0812">Transmembrane</keyword>
<evidence type="ECO:0000256" key="3">
    <source>
        <dbReference type="ARBA" id="ARBA00022692"/>
    </source>
</evidence>
<feature type="compositionally biased region" description="Basic and acidic residues" evidence="6">
    <location>
        <begin position="120"/>
        <end position="134"/>
    </location>
</feature>
<evidence type="ECO:0000256" key="5">
    <source>
        <dbReference type="ARBA" id="ARBA00023136"/>
    </source>
</evidence>
<evidence type="ECO:0000313" key="10">
    <source>
        <dbReference type="Proteomes" id="UP000242246"/>
    </source>
</evidence>
<feature type="region of interest" description="Disordered" evidence="6">
    <location>
        <begin position="113"/>
        <end position="140"/>
    </location>
</feature>
<dbReference type="AlphaFoldDB" id="A0A2A5S2I4"/>
<sequence>MNFLKRAIRSVTRQKSKSLILFTVIFVLGNILAGSVIIQQSTQHVEKTTKEQMGAVATVGIDWNDKEIQKEFENPSPDMETNLEVKLIKKIGANPYIKRYDYSQSSGFQSKSLKLFNPSGDKKDKADDKTEDKTGGFNPMEQFIPIRGVQDPKVMDISLNKIKLVQGSVFTEEDIQKGNKVVLISKEFASKNGLHVGDEMTIDQILMSADMNENQNDTSDKETYDTKVKVVGLYQVLETVQKKSGKSSKADSGSVVHAASMIGSNGEDGLDFQMYNTFYMPNKTVHEMNQGYMRVLTTQSPDLFSGMSDKELAESVKPFYVPIYQLKSIDDLAKFKADTKPLLPKFYSVMTSTDSFETIAGQFSKLSNIAKGVIVAAISLSIILILLIVLLFMRDRKRELGIYLSLGDKKSTIILQIMTEVLTIAIIALMLSLVTGKFLGSFASDAFLQSNSVAKTKPDAIGDMMNQDALFSTGKRISAESVVENYSVSFTPFYIVTYLLVGLATVMISVLLSTLYIFKLKPKKILLG</sequence>
<dbReference type="STRING" id="1348632.GCA_001591745_00295"/>
<dbReference type="EMBL" id="JXJX01000003">
    <property type="protein sequence ID" value="PCS07689.1"/>
    <property type="molecule type" value="Genomic_DNA"/>
</dbReference>
<evidence type="ECO:0000256" key="4">
    <source>
        <dbReference type="ARBA" id="ARBA00022989"/>
    </source>
</evidence>
<reference evidence="9 10" key="1">
    <citation type="submission" date="2014-12" db="EMBL/GenBank/DDBJ databases">
        <title>Draft genome sequences of 10 type strains of Lactococcus.</title>
        <authorList>
            <person name="Sun Z."/>
            <person name="Zhong Z."/>
            <person name="Liu W."/>
            <person name="Zhang W."/>
            <person name="Zhang H."/>
        </authorList>
    </citation>
    <scope>NUCLEOTIDE SEQUENCE [LARGE SCALE GENOMIC DNA]</scope>
    <source>
        <strain evidence="9 10">DSM 20686</strain>
    </source>
</reference>
<evidence type="ECO:0000313" key="9">
    <source>
        <dbReference type="EMBL" id="PCS07689.1"/>
    </source>
</evidence>
<dbReference type="Pfam" id="PF02687">
    <property type="entry name" value="FtsX"/>
    <property type="match status" value="1"/>
</dbReference>
<keyword evidence="4 7" id="KW-1133">Transmembrane helix</keyword>
<evidence type="ECO:0000256" key="7">
    <source>
        <dbReference type="SAM" id="Phobius"/>
    </source>
</evidence>
<feature type="transmembrane region" description="Helical" evidence="7">
    <location>
        <begin position="493"/>
        <end position="518"/>
    </location>
</feature>
<organism evidence="9 10">
    <name type="scientific">Pseudolactococcus plantarum</name>
    <dbReference type="NCBI Taxonomy" id="1365"/>
    <lineage>
        <taxon>Bacteria</taxon>
        <taxon>Bacillati</taxon>
        <taxon>Bacillota</taxon>
        <taxon>Bacilli</taxon>
        <taxon>Lactobacillales</taxon>
        <taxon>Streptococcaceae</taxon>
        <taxon>Pseudolactococcus</taxon>
    </lineage>
</organism>
<dbReference type="Proteomes" id="UP000242246">
    <property type="component" value="Unassembled WGS sequence"/>
</dbReference>